<organism evidence="2 3">
    <name type="scientific">Oryza meyeriana var. granulata</name>
    <dbReference type="NCBI Taxonomy" id="110450"/>
    <lineage>
        <taxon>Eukaryota</taxon>
        <taxon>Viridiplantae</taxon>
        <taxon>Streptophyta</taxon>
        <taxon>Embryophyta</taxon>
        <taxon>Tracheophyta</taxon>
        <taxon>Spermatophyta</taxon>
        <taxon>Magnoliopsida</taxon>
        <taxon>Liliopsida</taxon>
        <taxon>Poales</taxon>
        <taxon>Poaceae</taxon>
        <taxon>BOP clade</taxon>
        <taxon>Oryzoideae</taxon>
        <taxon>Oryzeae</taxon>
        <taxon>Oryzinae</taxon>
        <taxon>Oryza</taxon>
        <taxon>Oryza meyeriana</taxon>
    </lineage>
</organism>
<evidence type="ECO:0000313" key="2">
    <source>
        <dbReference type="EMBL" id="KAF0904666.1"/>
    </source>
</evidence>
<name>A0A6G1CWV8_9ORYZ</name>
<dbReference type="Proteomes" id="UP000479710">
    <property type="component" value="Unassembled WGS sequence"/>
</dbReference>
<gene>
    <name evidence="2" type="ORF">E2562_036035</name>
</gene>
<dbReference type="EMBL" id="SPHZ02000008">
    <property type="protein sequence ID" value="KAF0904666.1"/>
    <property type="molecule type" value="Genomic_DNA"/>
</dbReference>
<reference evidence="2 3" key="1">
    <citation type="submission" date="2019-11" db="EMBL/GenBank/DDBJ databases">
        <title>Whole genome sequence of Oryza granulata.</title>
        <authorList>
            <person name="Li W."/>
        </authorList>
    </citation>
    <scope>NUCLEOTIDE SEQUENCE [LARGE SCALE GENOMIC DNA]</scope>
    <source>
        <strain evidence="3">cv. Menghai</strain>
        <tissue evidence="2">Leaf</tissue>
    </source>
</reference>
<keyword evidence="3" id="KW-1185">Reference proteome</keyword>
<proteinExistence type="predicted"/>
<sequence length="104" mass="11373">MCSLVPMSLISSRQNVEVKTGSRSDTIDCGTPWRRTMSAKKACATDSAVYGWLRAMKWQYLLNRSTTERITDLPLTRGSASTKSRPMSAQTTVGIGSGMRRPAG</sequence>
<evidence type="ECO:0000313" key="3">
    <source>
        <dbReference type="Proteomes" id="UP000479710"/>
    </source>
</evidence>
<evidence type="ECO:0000256" key="1">
    <source>
        <dbReference type="SAM" id="MobiDB-lite"/>
    </source>
</evidence>
<feature type="region of interest" description="Disordered" evidence="1">
    <location>
        <begin position="73"/>
        <end position="104"/>
    </location>
</feature>
<dbReference type="AlphaFoldDB" id="A0A6G1CWV8"/>
<comment type="caution">
    <text evidence="2">The sequence shown here is derived from an EMBL/GenBank/DDBJ whole genome shotgun (WGS) entry which is preliminary data.</text>
</comment>
<accession>A0A6G1CWV8</accession>
<protein>
    <submittedName>
        <fullName evidence="2">Uncharacterized protein</fullName>
    </submittedName>
</protein>
<feature type="compositionally biased region" description="Polar residues" evidence="1">
    <location>
        <begin position="78"/>
        <end position="94"/>
    </location>
</feature>